<keyword evidence="2" id="KW-1185">Reference proteome</keyword>
<accession>A0A8J2H0E8</accession>
<reference evidence="1" key="1">
    <citation type="submission" date="2021-04" db="EMBL/GenBank/DDBJ databases">
        <authorList>
            <person name="Chebbi M.A.C M."/>
        </authorList>
    </citation>
    <scope>NUCLEOTIDE SEQUENCE</scope>
</reference>
<dbReference type="OrthoDB" id="7694116at2759"/>
<comment type="caution">
    <text evidence="1">The sequence shown here is derived from an EMBL/GenBank/DDBJ whole genome shotgun (WGS) entry which is preliminary data.</text>
</comment>
<evidence type="ECO:0000313" key="1">
    <source>
        <dbReference type="EMBL" id="CAG5072314.1"/>
    </source>
</evidence>
<dbReference type="AlphaFoldDB" id="A0A8J2H0E8"/>
<name>A0A8J2H0E8_COTCN</name>
<dbReference type="Proteomes" id="UP000786811">
    <property type="component" value="Unassembled WGS sequence"/>
</dbReference>
<gene>
    <name evidence="1" type="ORF">HICCMSTLAB_LOCUS148</name>
</gene>
<evidence type="ECO:0000313" key="2">
    <source>
        <dbReference type="Proteomes" id="UP000786811"/>
    </source>
</evidence>
<sequence>MFKEEDPDVRRSDRLATKCNSANLKLPNYNTSCYEHFFVVSAIRLWDELSQDIINSLSLDTFKRSAFEYRMSREMGDKK</sequence>
<organism evidence="1 2">
    <name type="scientific">Cotesia congregata</name>
    <name type="common">Parasitoid wasp</name>
    <name type="synonym">Apanteles congregatus</name>
    <dbReference type="NCBI Taxonomy" id="51543"/>
    <lineage>
        <taxon>Eukaryota</taxon>
        <taxon>Metazoa</taxon>
        <taxon>Ecdysozoa</taxon>
        <taxon>Arthropoda</taxon>
        <taxon>Hexapoda</taxon>
        <taxon>Insecta</taxon>
        <taxon>Pterygota</taxon>
        <taxon>Neoptera</taxon>
        <taxon>Endopterygota</taxon>
        <taxon>Hymenoptera</taxon>
        <taxon>Apocrita</taxon>
        <taxon>Ichneumonoidea</taxon>
        <taxon>Braconidae</taxon>
        <taxon>Microgastrinae</taxon>
        <taxon>Cotesia</taxon>
    </lineage>
</organism>
<proteinExistence type="predicted"/>
<dbReference type="EMBL" id="CAJNRD030000834">
    <property type="protein sequence ID" value="CAG5072314.1"/>
    <property type="molecule type" value="Genomic_DNA"/>
</dbReference>
<protein>
    <submittedName>
        <fullName evidence="1">Uncharacterized protein</fullName>
    </submittedName>
</protein>